<dbReference type="Gene3D" id="2.60.40.150">
    <property type="entry name" value="C2 domain"/>
    <property type="match status" value="1"/>
</dbReference>
<dbReference type="GO" id="GO:0001786">
    <property type="term" value="F:phosphatidylserine binding"/>
    <property type="evidence" value="ECO:0007669"/>
    <property type="project" value="TreeGrafter"/>
</dbReference>
<dbReference type="GO" id="GO:0048791">
    <property type="term" value="P:calcium ion-regulated exocytosis of neurotransmitter"/>
    <property type="evidence" value="ECO:0007669"/>
    <property type="project" value="TreeGrafter"/>
</dbReference>
<reference evidence="2 3" key="2">
    <citation type="submission" date="2018-10" db="EMBL/GenBank/DDBJ databases">
        <authorList>
            <consortium name="Pathogen Informatics"/>
        </authorList>
    </citation>
    <scope>NUCLEOTIDE SEQUENCE [LARGE SCALE GENOMIC DNA]</scope>
</reference>
<evidence type="ECO:0000313" key="4">
    <source>
        <dbReference type="WBParaSite" id="EVEC_0001327501-mRNA-1"/>
    </source>
</evidence>
<dbReference type="Proteomes" id="UP000274131">
    <property type="component" value="Unassembled WGS sequence"/>
</dbReference>
<organism evidence="4">
    <name type="scientific">Enterobius vermicularis</name>
    <name type="common">Human pinworm</name>
    <dbReference type="NCBI Taxonomy" id="51028"/>
    <lineage>
        <taxon>Eukaryota</taxon>
        <taxon>Metazoa</taxon>
        <taxon>Ecdysozoa</taxon>
        <taxon>Nematoda</taxon>
        <taxon>Chromadorea</taxon>
        <taxon>Rhabditida</taxon>
        <taxon>Spirurina</taxon>
        <taxon>Oxyuridomorpha</taxon>
        <taxon>Oxyuroidea</taxon>
        <taxon>Oxyuridae</taxon>
        <taxon>Enterobius</taxon>
    </lineage>
</organism>
<name>A0A0N4VQH4_ENTVE</name>
<dbReference type="WBParaSite" id="EVEC_0001327501-mRNA-1">
    <property type="protein sequence ID" value="EVEC_0001327501-mRNA-1"/>
    <property type="gene ID" value="EVEC_0001327501"/>
</dbReference>
<proteinExistence type="predicted"/>
<dbReference type="GO" id="GO:0005544">
    <property type="term" value="F:calcium-dependent phospholipid binding"/>
    <property type="evidence" value="ECO:0007669"/>
    <property type="project" value="TreeGrafter"/>
</dbReference>
<gene>
    <name evidence="2" type="ORF">EVEC_LOCUS12420</name>
</gene>
<dbReference type="STRING" id="51028.A0A0N4VQH4"/>
<feature type="compositionally biased region" description="Polar residues" evidence="1">
    <location>
        <begin position="9"/>
        <end position="22"/>
    </location>
</feature>
<dbReference type="EMBL" id="UXUI01014546">
    <property type="protein sequence ID" value="VDD97669.1"/>
    <property type="molecule type" value="Genomic_DNA"/>
</dbReference>
<feature type="compositionally biased region" description="Basic and acidic residues" evidence="1">
    <location>
        <begin position="38"/>
        <end position="56"/>
    </location>
</feature>
<dbReference type="GO" id="GO:0030276">
    <property type="term" value="F:clathrin binding"/>
    <property type="evidence" value="ECO:0007669"/>
    <property type="project" value="TreeGrafter"/>
</dbReference>
<dbReference type="GO" id="GO:0048488">
    <property type="term" value="P:synaptic vesicle endocytosis"/>
    <property type="evidence" value="ECO:0007669"/>
    <property type="project" value="TreeGrafter"/>
</dbReference>
<dbReference type="PANTHER" id="PTHR10024:SF368">
    <property type="entry name" value="C2 DOMAIN-CONTAINING PROTEIN"/>
    <property type="match status" value="1"/>
</dbReference>
<evidence type="ECO:0000256" key="1">
    <source>
        <dbReference type="SAM" id="MobiDB-lite"/>
    </source>
</evidence>
<dbReference type="AlphaFoldDB" id="A0A0N4VQH4"/>
<accession>A0A0N4VQH4</accession>
<keyword evidence="3" id="KW-1185">Reference proteome</keyword>
<dbReference type="GO" id="GO:0031045">
    <property type="term" value="C:dense core granule"/>
    <property type="evidence" value="ECO:0007669"/>
    <property type="project" value="TreeGrafter"/>
</dbReference>
<dbReference type="PANTHER" id="PTHR10024">
    <property type="entry name" value="SYNAPTOTAGMIN"/>
    <property type="match status" value="1"/>
</dbReference>
<feature type="region of interest" description="Disordered" evidence="1">
    <location>
        <begin position="1"/>
        <end position="56"/>
    </location>
</feature>
<reference evidence="4" key="1">
    <citation type="submission" date="2017-02" db="UniProtKB">
        <authorList>
            <consortium name="WormBaseParasite"/>
        </authorList>
    </citation>
    <scope>IDENTIFICATION</scope>
</reference>
<dbReference type="GO" id="GO:0030424">
    <property type="term" value="C:axon"/>
    <property type="evidence" value="ECO:0007669"/>
    <property type="project" value="TreeGrafter"/>
</dbReference>
<sequence length="287" mass="32114">MVKAGKNFPTANARANRNNVDSEATAHRHGLPGKHKYREWGERHGELKPEKTTSHKDALTKFLSNDEPSRRTVFECDFEDRILQTEPETLPERIARTEEVEGSLPYVPTVQSVTIAETSSGPEVLTILTYAPQVQFVTATVKKAKRLPFNNKPFARIMLFEGRRLLEQKQTTVTPITSCNGCIKMRSRSKPNALGSPPSPSFASSLKPNDAVFSESFLFRMTPEMLDRCHIVIQMYDTDPSDSTNTAFPVGHCVVGPLSPGTGCAHWLQMIRKSGLPVCMWHRMVES</sequence>
<evidence type="ECO:0000313" key="2">
    <source>
        <dbReference type="EMBL" id="VDD97669.1"/>
    </source>
</evidence>
<dbReference type="SUPFAM" id="SSF49562">
    <property type="entry name" value="C2 domain (Calcium/lipid-binding domain, CaLB)"/>
    <property type="match status" value="1"/>
</dbReference>
<dbReference type="GO" id="GO:0030672">
    <property type="term" value="C:synaptic vesicle membrane"/>
    <property type="evidence" value="ECO:0007669"/>
    <property type="project" value="TreeGrafter"/>
</dbReference>
<dbReference type="InterPro" id="IPR035892">
    <property type="entry name" value="C2_domain_sf"/>
</dbReference>
<dbReference type="GO" id="GO:0000149">
    <property type="term" value="F:SNARE binding"/>
    <property type="evidence" value="ECO:0007669"/>
    <property type="project" value="TreeGrafter"/>
</dbReference>
<feature type="compositionally biased region" description="Basic residues" evidence="1">
    <location>
        <begin position="27"/>
        <end position="37"/>
    </location>
</feature>
<evidence type="ECO:0000313" key="3">
    <source>
        <dbReference type="Proteomes" id="UP000274131"/>
    </source>
</evidence>
<dbReference type="OrthoDB" id="5864499at2759"/>
<protein>
    <submittedName>
        <fullName evidence="4">C2 domain-containing protein</fullName>
    </submittedName>
</protein>
<dbReference type="GO" id="GO:0005886">
    <property type="term" value="C:plasma membrane"/>
    <property type="evidence" value="ECO:0007669"/>
    <property type="project" value="TreeGrafter"/>
</dbReference>
<dbReference type="GO" id="GO:0005509">
    <property type="term" value="F:calcium ion binding"/>
    <property type="evidence" value="ECO:0007669"/>
    <property type="project" value="TreeGrafter"/>
</dbReference>